<dbReference type="AlphaFoldDB" id="A0AAI9WIC5"/>
<keyword evidence="1" id="KW-1133">Transmembrane helix</keyword>
<reference evidence="3" key="1">
    <citation type="journal article" date="2018" name="J. Anim. Genet.">
        <title>Acquired interbacterial defense systems protect against interspecies antagonism in the human gut microbiome.</title>
        <authorList>
            <person name="Ross B.D."/>
            <person name="Verster A.J."/>
            <person name="Radey M.C."/>
            <person name="Schmidtke D.T."/>
            <person name="Pope C.E."/>
            <person name="Hoffman L.R."/>
            <person name="Hajjar A."/>
            <person name="Peterson S.B."/>
            <person name="Borenstein E."/>
            <person name="Mougous J."/>
        </authorList>
    </citation>
    <scope>NUCLEOTIDE SEQUENCE [LARGE SCALE GENOMIC DNA]</scope>
    <source>
        <strain evidence="3">H204</strain>
    </source>
</reference>
<keyword evidence="1" id="KW-0472">Membrane</keyword>
<evidence type="ECO:0000313" key="3">
    <source>
        <dbReference type="Proteomes" id="UP000327007"/>
    </source>
</evidence>
<dbReference type="PANTHER" id="PTHR35532">
    <property type="entry name" value="SIMILAR TO POLYHYDROXYALKANOATE DEPOLYMERASE"/>
    <property type="match status" value="1"/>
</dbReference>
<feature type="transmembrane region" description="Helical" evidence="1">
    <location>
        <begin position="6"/>
        <end position="24"/>
    </location>
</feature>
<dbReference type="Gene3D" id="2.60.120.260">
    <property type="entry name" value="Galactose-binding domain-like"/>
    <property type="match status" value="2"/>
</dbReference>
<keyword evidence="1" id="KW-0812">Transmembrane</keyword>
<dbReference type="Proteomes" id="UP000327007">
    <property type="component" value="Unassembled WGS sequence"/>
</dbReference>
<gene>
    <name evidence="2" type="ORF">F6S82_12120</name>
</gene>
<organism evidence="2 3">
    <name type="scientific">Bacteroides xylanisolvens</name>
    <dbReference type="NCBI Taxonomy" id="371601"/>
    <lineage>
        <taxon>Bacteria</taxon>
        <taxon>Pseudomonadati</taxon>
        <taxon>Bacteroidota</taxon>
        <taxon>Bacteroidia</taxon>
        <taxon>Bacteroidales</taxon>
        <taxon>Bacteroidaceae</taxon>
        <taxon>Bacteroides</taxon>
    </lineage>
</organism>
<proteinExistence type="predicted"/>
<dbReference type="PANTHER" id="PTHR35532:SF5">
    <property type="entry name" value="CARBOHYDRATE-BINDING DOMAIN-CONTAINING PROTEIN"/>
    <property type="match status" value="1"/>
</dbReference>
<evidence type="ECO:0000313" key="2">
    <source>
        <dbReference type="EMBL" id="KAA9046553.1"/>
    </source>
</evidence>
<comment type="caution">
    <text evidence="2">The sequence shown here is derived from an EMBL/GenBank/DDBJ whole genome shotgun (WGS) entry which is preliminary data.</text>
</comment>
<evidence type="ECO:0000256" key="1">
    <source>
        <dbReference type="SAM" id="Phobius"/>
    </source>
</evidence>
<dbReference type="InterPro" id="IPR038765">
    <property type="entry name" value="Papain-like_cys_pep_sf"/>
</dbReference>
<protein>
    <submittedName>
        <fullName evidence="2">Transglutaminase domain-containing protein</fullName>
    </submittedName>
</protein>
<accession>A0AAI9WIC5</accession>
<name>A0AAI9WIC5_9BACE</name>
<dbReference type="EMBL" id="VYQC01000006">
    <property type="protein sequence ID" value="KAA9046553.1"/>
    <property type="molecule type" value="Genomic_DNA"/>
</dbReference>
<sequence>MMKYFGYIQLIVLVLFIWLGWQIIDKMAFREEMITPLEAALLSAKNNRKELEKVLCHYQKNPADSLKYKAACFLIENMPFYTYSDGEQLENYKSYYAWLKVCKNKTPQQISDSVEKVFGPMKEPVKKRDILEIDSAYLCHNIDWAFKVWQEQPWGKNISFDTFCEYLLPYRIDDEPLTYWRETYYEKYNSLLDSLRISDTLDKEDPVVVAKYLMARLPDKQTLYTSIVPFSFGHVGPEFVQYQVGSCRELTDFEIYLFRALGIPCAIDYLSARGDVNAGHFWVIVWDKDGEGYMSDFMTKLIRVRKCDLYRWGGSAKIYRYTFSVNRELHEQMAQYGEKVYPFWRIPKFKDTTYDYAYSYQKELVIPLEKQYRNVRNGKIAYLCASNRDHWIPVDWTVYDAGHLAFRYVRNGAVLRVATYEDGALHFLTDPFYTDREANETYFYSVGKEKKEVVLYAKTNIDGENWFRDRMIGGVFEGSNRTDFGEKDTLFIIQSRPDRLNTTVKSWSDKEYRYIRYVGPPNAHCNVSEIAFYEKNDTAALSGKIIGTPGCWEHDGTHEYTNAFDGRTWTSFDYSEPTGGWTGLDLGRKIRIDRIVYTPRNRDNFVRPGDDYELFYCDRDWKSGGKIKSASDSLVFRNIPENALLFLRNYTRGVDERIFVYEKGNQRWK</sequence>
<dbReference type="SUPFAM" id="SSF54001">
    <property type="entry name" value="Cysteine proteinases"/>
    <property type="match status" value="1"/>
</dbReference>